<name>A0A9D1I717_9CLOT</name>
<evidence type="ECO:0000259" key="3">
    <source>
        <dbReference type="Pfam" id="PF16472"/>
    </source>
</evidence>
<dbReference type="Proteomes" id="UP000824089">
    <property type="component" value="Unassembled WGS sequence"/>
</dbReference>
<protein>
    <submittedName>
        <fullName evidence="4">DUF5050 domain-containing protein</fullName>
    </submittedName>
</protein>
<sequence length="428" mass="46441">MDQETEKKAAETAEPAADAGKPENDEKNKKPDAAENSKNAPKKKKKKKYKLQVMDVVTIVFTVVIVGIMAYVLYNQFAGESENPSAPTASGSATAAPTATPQPVLSDIGNIYGNIINDANVVVIDEREYFISADDNGETHIFAALGDDTKDLIQTDASSLNVVTDYITYADQSNVTAYYVFYINGDGKICYVHDGPVGGDGLEEKTNLEEQVFLDGSYQSICVSGEYVYYLDEAGKIGKAEIATGEVTELGTERVYKSFVLYYGVIYALGAEDSFIYSMPSNPADDTESSTASPAATAEAEEESRETLLIDEACRSFVIDSDWIYVLNDSGIVRYLMDGSGKDTLSGLHADAINVYEGAIFYLSEGSLYTASAEKLLLNEPTQISEAYGSSTINLSESSVYLKNESGKLLKSSYDSENSKYEEFTAMS</sequence>
<feature type="compositionally biased region" description="Basic and acidic residues" evidence="1">
    <location>
        <begin position="20"/>
        <end position="35"/>
    </location>
</feature>
<organism evidence="4 5">
    <name type="scientific">Candidatus Egerieisoma faecipullorum</name>
    <dbReference type="NCBI Taxonomy" id="2840963"/>
    <lineage>
        <taxon>Bacteria</taxon>
        <taxon>Bacillati</taxon>
        <taxon>Bacillota</taxon>
        <taxon>Clostridia</taxon>
        <taxon>Eubacteriales</taxon>
        <taxon>Clostridiaceae</taxon>
        <taxon>Clostridiaceae incertae sedis</taxon>
        <taxon>Candidatus Egerieisoma</taxon>
    </lineage>
</organism>
<dbReference type="InterPro" id="IPR032485">
    <property type="entry name" value="LRP1-like_beta_prop"/>
</dbReference>
<dbReference type="EMBL" id="DVMM01000035">
    <property type="protein sequence ID" value="HIU29027.1"/>
    <property type="molecule type" value="Genomic_DNA"/>
</dbReference>
<keyword evidence="2" id="KW-1133">Transmembrane helix</keyword>
<evidence type="ECO:0000313" key="5">
    <source>
        <dbReference type="Proteomes" id="UP000824089"/>
    </source>
</evidence>
<accession>A0A9D1I717</accession>
<feature type="transmembrane region" description="Helical" evidence="2">
    <location>
        <begin position="53"/>
        <end position="74"/>
    </location>
</feature>
<feature type="region of interest" description="Disordered" evidence="1">
    <location>
        <begin position="1"/>
        <end position="45"/>
    </location>
</feature>
<evidence type="ECO:0000256" key="1">
    <source>
        <dbReference type="SAM" id="MobiDB-lite"/>
    </source>
</evidence>
<reference evidence="4" key="2">
    <citation type="journal article" date="2021" name="PeerJ">
        <title>Extensive microbial diversity within the chicken gut microbiome revealed by metagenomics and culture.</title>
        <authorList>
            <person name="Gilroy R."/>
            <person name="Ravi A."/>
            <person name="Getino M."/>
            <person name="Pursley I."/>
            <person name="Horton D.L."/>
            <person name="Alikhan N.F."/>
            <person name="Baker D."/>
            <person name="Gharbi K."/>
            <person name="Hall N."/>
            <person name="Watson M."/>
            <person name="Adriaenssens E.M."/>
            <person name="Foster-Nyarko E."/>
            <person name="Jarju S."/>
            <person name="Secka A."/>
            <person name="Antonio M."/>
            <person name="Oren A."/>
            <person name="Chaudhuri R.R."/>
            <person name="La Ragione R."/>
            <person name="Hildebrand F."/>
            <person name="Pallen M.J."/>
        </authorList>
    </citation>
    <scope>NUCLEOTIDE SEQUENCE</scope>
    <source>
        <strain evidence="4">CHK195-4489</strain>
    </source>
</reference>
<gene>
    <name evidence="4" type="ORF">IAD50_01885</name>
</gene>
<feature type="region of interest" description="Disordered" evidence="1">
    <location>
        <begin position="282"/>
        <end position="304"/>
    </location>
</feature>
<feature type="compositionally biased region" description="Low complexity" evidence="1">
    <location>
        <begin position="289"/>
        <end position="298"/>
    </location>
</feature>
<keyword evidence="2" id="KW-0812">Transmembrane</keyword>
<keyword evidence="2" id="KW-0472">Membrane</keyword>
<dbReference type="Pfam" id="PF16472">
    <property type="entry name" value="DUF5050"/>
    <property type="match status" value="1"/>
</dbReference>
<evidence type="ECO:0000256" key="2">
    <source>
        <dbReference type="SAM" id="Phobius"/>
    </source>
</evidence>
<feature type="domain" description="Prolow-density lipoprotein receptor-related protein 1-like beta-propeller" evidence="3">
    <location>
        <begin position="110"/>
        <end position="405"/>
    </location>
</feature>
<reference evidence="4" key="1">
    <citation type="submission" date="2020-10" db="EMBL/GenBank/DDBJ databases">
        <authorList>
            <person name="Gilroy R."/>
        </authorList>
    </citation>
    <scope>NUCLEOTIDE SEQUENCE</scope>
    <source>
        <strain evidence="4">CHK195-4489</strain>
    </source>
</reference>
<evidence type="ECO:0000313" key="4">
    <source>
        <dbReference type="EMBL" id="HIU29027.1"/>
    </source>
</evidence>
<comment type="caution">
    <text evidence="4">The sequence shown here is derived from an EMBL/GenBank/DDBJ whole genome shotgun (WGS) entry which is preliminary data.</text>
</comment>
<proteinExistence type="predicted"/>
<feature type="compositionally biased region" description="Basic and acidic residues" evidence="1">
    <location>
        <begin position="1"/>
        <end position="11"/>
    </location>
</feature>
<dbReference type="AlphaFoldDB" id="A0A9D1I717"/>